<dbReference type="GO" id="GO:0016740">
    <property type="term" value="F:transferase activity"/>
    <property type="evidence" value="ECO:0007669"/>
    <property type="project" value="UniProtKB-KW"/>
</dbReference>
<dbReference type="Pfam" id="PF01965">
    <property type="entry name" value="DJ-1_PfpI"/>
    <property type="match status" value="1"/>
</dbReference>
<accession>S3EBS5</accession>
<feature type="domain" description="DJ-1/PfpI" evidence="2">
    <location>
        <begin position="40"/>
        <end position="213"/>
    </location>
</feature>
<organism evidence="3 4">
    <name type="scientific">Glarea lozoyensis (strain ATCC 20868 / MF5171)</name>
    <dbReference type="NCBI Taxonomy" id="1116229"/>
    <lineage>
        <taxon>Eukaryota</taxon>
        <taxon>Fungi</taxon>
        <taxon>Dikarya</taxon>
        <taxon>Ascomycota</taxon>
        <taxon>Pezizomycotina</taxon>
        <taxon>Leotiomycetes</taxon>
        <taxon>Helotiales</taxon>
        <taxon>Helotiaceae</taxon>
        <taxon>Glarea</taxon>
    </lineage>
</organism>
<dbReference type="STRING" id="1116229.S3EBS5"/>
<dbReference type="eggNOG" id="ENOG502S2RR">
    <property type="taxonomic scope" value="Eukaryota"/>
</dbReference>
<dbReference type="Gene3D" id="3.40.50.880">
    <property type="match status" value="1"/>
</dbReference>
<dbReference type="OMA" id="TTNKMLW"/>
<keyword evidence="4" id="KW-1185">Reference proteome</keyword>
<evidence type="ECO:0000313" key="4">
    <source>
        <dbReference type="Proteomes" id="UP000016922"/>
    </source>
</evidence>
<dbReference type="Proteomes" id="UP000016922">
    <property type="component" value="Unassembled WGS sequence"/>
</dbReference>
<dbReference type="InterPro" id="IPR029062">
    <property type="entry name" value="Class_I_gatase-like"/>
</dbReference>
<dbReference type="InterPro" id="IPR052158">
    <property type="entry name" value="INH-QAR"/>
</dbReference>
<dbReference type="PANTHER" id="PTHR43130">
    <property type="entry name" value="ARAC-FAMILY TRANSCRIPTIONAL REGULATOR"/>
    <property type="match status" value="1"/>
</dbReference>
<keyword evidence="3" id="KW-0808">Transferase</keyword>
<dbReference type="InterPro" id="IPR002818">
    <property type="entry name" value="DJ-1/PfpI"/>
</dbReference>
<evidence type="ECO:0000259" key="2">
    <source>
        <dbReference type="Pfam" id="PF01965"/>
    </source>
</evidence>
<sequence>MVSLKLLSLFLPSLATATTLLSDPALIAKRNTTLPTKFGILLYPGYTALDVFGPLESINIYGQAHTIDLYLIAATLDPISTNNVFTTASNSTSYFSVLPTHTFATAPQLDVLLIPGGIGEVLVDEPLQPAVDYVASIFPSLQYFLTVCSGSGLAARAGVLDGKYATTNKQVWDLTVAKGKKTKWVGKARWVIDGKIWTSSGVQAGMDLMYAFVGEVWGKEFAVSSAQGMEYLPNVDARRDPFAEVHGVSSVYDDLVMEDGRIKE</sequence>
<name>S3EBS5_GLAL2</name>
<keyword evidence="1" id="KW-0732">Signal</keyword>
<dbReference type="RefSeq" id="XP_008076571.1">
    <property type="nucleotide sequence ID" value="XM_008078380.1"/>
</dbReference>
<dbReference type="AlphaFoldDB" id="S3EBS5"/>
<dbReference type="OrthoDB" id="543156at2759"/>
<protein>
    <submittedName>
        <fullName evidence="3">Class I glutamine amidotransferase-like protein</fullName>
    </submittedName>
</protein>
<dbReference type="GeneID" id="19464145"/>
<gene>
    <name evidence="3" type="ORF">GLAREA_05091</name>
</gene>
<reference evidence="3 4" key="1">
    <citation type="journal article" date="2013" name="BMC Genomics">
        <title>Genomics-driven discovery of the pneumocandin biosynthetic gene cluster in the fungus Glarea lozoyensis.</title>
        <authorList>
            <person name="Chen L."/>
            <person name="Yue Q."/>
            <person name="Zhang X."/>
            <person name="Xiang M."/>
            <person name="Wang C."/>
            <person name="Li S."/>
            <person name="Che Y."/>
            <person name="Ortiz-Lopez F.J."/>
            <person name="Bills G.F."/>
            <person name="Liu X."/>
            <person name="An Z."/>
        </authorList>
    </citation>
    <scope>NUCLEOTIDE SEQUENCE [LARGE SCALE GENOMIC DNA]</scope>
    <source>
        <strain evidence="4">ATCC 20868 / MF5171</strain>
    </source>
</reference>
<feature type="signal peptide" evidence="1">
    <location>
        <begin position="1"/>
        <end position="17"/>
    </location>
</feature>
<dbReference type="PANTHER" id="PTHR43130:SF15">
    <property type="entry name" value="THIJ_PFPI FAMILY PROTEIN (AFU_ORTHOLOGUE AFUA_5G14240)"/>
    <property type="match status" value="1"/>
</dbReference>
<dbReference type="SUPFAM" id="SSF52317">
    <property type="entry name" value="Class I glutamine amidotransferase-like"/>
    <property type="match status" value="1"/>
</dbReference>
<feature type="chain" id="PRO_5004520069" evidence="1">
    <location>
        <begin position="18"/>
        <end position="264"/>
    </location>
</feature>
<dbReference type="HOGENOM" id="CLU_000445_44_8_1"/>
<dbReference type="EMBL" id="KE145353">
    <property type="protein sequence ID" value="EPE35753.1"/>
    <property type="molecule type" value="Genomic_DNA"/>
</dbReference>
<dbReference type="KEGG" id="glz:GLAREA_05091"/>
<evidence type="ECO:0000256" key="1">
    <source>
        <dbReference type="SAM" id="SignalP"/>
    </source>
</evidence>
<proteinExistence type="predicted"/>
<evidence type="ECO:0000313" key="3">
    <source>
        <dbReference type="EMBL" id="EPE35753.1"/>
    </source>
</evidence>
<dbReference type="CDD" id="cd03139">
    <property type="entry name" value="GATase1_PfpI_2"/>
    <property type="match status" value="1"/>
</dbReference>
<keyword evidence="3" id="KW-0315">Glutamine amidotransferase</keyword>